<dbReference type="PANTHER" id="PTHR30349:SF64">
    <property type="entry name" value="PROPHAGE INTEGRASE INTD-RELATED"/>
    <property type="match status" value="1"/>
</dbReference>
<dbReference type="GO" id="GO:0006310">
    <property type="term" value="P:DNA recombination"/>
    <property type="evidence" value="ECO:0007669"/>
    <property type="project" value="UniProtKB-KW"/>
</dbReference>
<evidence type="ECO:0000256" key="3">
    <source>
        <dbReference type="ARBA" id="ARBA00023172"/>
    </source>
</evidence>
<comment type="similarity">
    <text evidence="1">Belongs to the 'phage' integrase family.</text>
</comment>
<evidence type="ECO:0000313" key="6">
    <source>
        <dbReference type="Proteomes" id="UP000570678"/>
    </source>
</evidence>
<dbReference type="AlphaFoldDB" id="A0A846YJZ0"/>
<dbReference type="GO" id="GO:0003677">
    <property type="term" value="F:DNA binding"/>
    <property type="evidence" value="ECO:0007669"/>
    <property type="project" value="UniProtKB-KW"/>
</dbReference>
<dbReference type="InterPro" id="IPR013762">
    <property type="entry name" value="Integrase-like_cat_sf"/>
</dbReference>
<accession>A0A846YJZ0</accession>
<evidence type="ECO:0000256" key="1">
    <source>
        <dbReference type="ARBA" id="ARBA00008857"/>
    </source>
</evidence>
<evidence type="ECO:0000259" key="4">
    <source>
        <dbReference type="PROSITE" id="PS51898"/>
    </source>
</evidence>
<dbReference type="InterPro" id="IPR002104">
    <property type="entry name" value="Integrase_catalytic"/>
</dbReference>
<dbReference type="EMBL" id="JAAXOT010000006">
    <property type="protein sequence ID" value="NKY57219.1"/>
    <property type="molecule type" value="Genomic_DNA"/>
</dbReference>
<dbReference type="Gene3D" id="1.10.443.10">
    <property type="entry name" value="Intergrase catalytic core"/>
    <property type="match status" value="1"/>
</dbReference>
<dbReference type="GO" id="GO:0015074">
    <property type="term" value="P:DNA integration"/>
    <property type="evidence" value="ECO:0007669"/>
    <property type="project" value="InterPro"/>
</dbReference>
<evidence type="ECO:0000313" key="5">
    <source>
        <dbReference type="EMBL" id="NKY57219.1"/>
    </source>
</evidence>
<dbReference type="PANTHER" id="PTHR30349">
    <property type="entry name" value="PHAGE INTEGRASE-RELATED"/>
    <property type="match status" value="1"/>
</dbReference>
<dbReference type="InterPro" id="IPR050090">
    <property type="entry name" value="Tyrosine_recombinase_XerCD"/>
</dbReference>
<protein>
    <submittedName>
        <fullName evidence="5">Site-specific integrase</fullName>
    </submittedName>
</protein>
<keyword evidence="3" id="KW-0233">DNA recombination</keyword>
<dbReference type="InterPro" id="IPR011010">
    <property type="entry name" value="DNA_brk_join_enz"/>
</dbReference>
<dbReference type="Gene3D" id="1.10.150.130">
    <property type="match status" value="1"/>
</dbReference>
<feature type="domain" description="Tyr recombinase" evidence="4">
    <location>
        <begin position="185"/>
        <end position="392"/>
    </location>
</feature>
<sequence length="400" mass="44264">MPRGRPPLRIGAHGKITRTSIGNGTWLARCRFRDDDGVVRIVERQTPAGKDDRYGKLAEDALLEAIEDRRTPTNSEIDGTTRVSALCRIHLQRLEEDGRSSVTLDTYRFAVGKLEKKIGALRVEEADGGRIDKAIRAMRQDHGATMARQAKTVLRGALQLAVLAGAMDRNPVADVSRIESKARPKGAAAVTADQLVNLLVDIRQSDAKYDDGRTLAEYCRDADLADPIVMFVGTGLRRSELMALRWEDIDEREKLARIHAKVVRVKGIGLVRVEDTKTDAGARLLPLPQFVMSMLAARSLDPRPSNDGVIFPSTTGTLRDPSNFGKQWRKVREHFGLPDTSSHSFRKSLATLIDDASLSARVGADHLGHAHVSMTQDRYFGRGRQHPEVAAMLDRTLVQK</sequence>
<name>A0A846YJZ0_9NOCA</name>
<dbReference type="InterPro" id="IPR010998">
    <property type="entry name" value="Integrase_recombinase_N"/>
</dbReference>
<dbReference type="SUPFAM" id="SSF56349">
    <property type="entry name" value="DNA breaking-rejoining enzymes"/>
    <property type="match status" value="1"/>
</dbReference>
<gene>
    <name evidence="5" type="ORF">HGA15_13850</name>
</gene>
<proteinExistence type="inferred from homology"/>
<dbReference type="RefSeq" id="WP_062976344.1">
    <property type="nucleotide sequence ID" value="NZ_JAAXOT010000006.1"/>
</dbReference>
<dbReference type="PROSITE" id="PS51898">
    <property type="entry name" value="TYR_RECOMBINASE"/>
    <property type="match status" value="1"/>
</dbReference>
<organism evidence="5 6">
    <name type="scientific">Nocardia flavorosea</name>
    <dbReference type="NCBI Taxonomy" id="53429"/>
    <lineage>
        <taxon>Bacteria</taxon>
        <taxon>Bacillati</taxon>
        <taxon>Actinomycetota</taxon>
        <taxon>Actinomycetes</taxon>
        <taxon>Mycobacteriales</taxon>
        <taxon>Nocardiaceae</taxon>
        <taxon>Nocardia</taxon>
    </lineage>
</organism>
<keyword evidence="6" id="KW-1185">Reference proteome</keyword>
<keyword evidence="2" id="KW-0238">DNA-binding</keyword>
<dbReference type="Proteomes" id="UP000570678">
    <property type="component" value="Unassembled WGS sequence"/>
</dbReference>
<dbReference type="Pfam" id="PF00589">
    <property type="entry name" value="Phage_integrase"/>
    <property type="match status" value="1"/>
</dbReference>
<evidence type="ECO:0000256" key="2">
    <source>
        <dbReference type="ARBA" id="ARBA00023125"/>
    </source>
</evidence>
<dbReference type="CDD" id="cd01189">
    <property type="entry name" value="INT_ICEBs1_C_like"/>
    <property type="match status" value="1"/>
</dbReference>
<reference evidence="5 6" key="1">
    <citation type="submission" date="2020-04" db="EMBL/GenBank/DDBJ databases">
        <title>MicrobeNet Type strains.</title>
        <authorList>
            <person name="Nicholson A.C."/>
        </authorList>
    </citation>
    <scope>NUCLEOTIDE SEQUENCE [LARGE SCALE GENOMIC DNA]</scope>
    <source>
        <strain evidence="5 6">JCM 3332</strain>
    </source>
</reference>
<comment type="caution">
    <text evidence="5">The sequence shown here is derived from an EMBL/GenBank/DDBJ whole genome shotgun (WGS) entry which is preliminary data.</text>
</comment>